<proteinExistence type="predicted"/>
<name>A0A0F9HKI7_9ZZZZ</name>
<gene>
    <name evidence="1" type="ORF">LCGC14_1771760</name>
</gene>
<dbReference type="EMBL" id="LAZR01016623">
    <property type="protein sequence ID" value="KKM03707.1"/>
    <property type="molecule type" value="Genomic_DNA"/>
</dbReference>
<evidence type="ECO:0000313" key="1">
    <source>
        <dbReference type="EMBL" id="KKM03707.1"/>
    </source>
</evidence>
<protein>
    <submittedName>
        <fullName evidence="1">Uncharacterized protein</fullName>
    </submittedName>
</protein>
<dbReference type="AlphaFoldDB" id="A0A0F9HKI7"/>
<accession>A0A0F9HKI7</accession>
<feature type="non-terminal residue" evidence="1">
    <location>
        <position position="1"/>
    </location>
</feature>
<organism evidence="1">
    <name type="scientific">marine sediment metagenome</name>
    <dbReference type="NCBI Taxonomy" id="412755"/>
    <lineage>
        <taxon>unclassified sequences</taxon>
        <taxon>metagenomes</taxon>
        <taxon>ecological metagenomes</taxon>
    </lineage>
</organism>
<comment type="caution">
    <text evidence="1">The sequence shown here is derived from an EMBL/GenBank/DDBJ whole genome shotgun (WGS) entry which is preliminary data.</text>
</comment>
<sequence length="42" mass="4865">TSLKLSRYVSCAKAIVRYWSKHEKDLIVENQVIQGIFGIIKE</sequence>
<reference evidence="1" key="1">
    <citation type="journal article" date="2015" name="Nature">
        <title>Complex archaea that bridge the gap between prokaryotes and eukaryotes.</title>
        <authorList>
            <person name="Spang A."/>
            <person name="Saw J.H."/>
            <person name="Jorgensen S.L."/>
            <person name="Zaremba-Niedzwiedzka K."/>
            <person name="Martijn J."/>
            <person name="Lind A.E."/>
            <person name="van Eijk R."/>
            <person name="Schleper C."/>
            <person name="Guy L."/>
            <person name="Ettema T.J."/>
        </authorList>
    </citation>
    <scope>NUCLEOTIDE SEQUENCE</scope>
</reference>